<evidence type="ECO:0000313" key="4">
    <source>
        <dbReference type="EMBL" id="BBP43952.1"/>
    </source>
</evidence>
<accession>A0A6F8PPA3</accession>
<dbReference type="PANTHER" id="PTHR38687:SF1">
    <property type="entry name" value="CELL DIVISION PROTEIN DEDD"/>
    <property type="match status" value="1"/>
</dbReference>
<dbReference type="PANTHER" id="PTHR38687">
    <property type="entry name" value="CELL DIVISION PROTEIN DEDD-RELATED"/>
    <property type="match status" value="1"/>
</dbReference>
<evidence type="ECO:0000259" key="3">
    <source>
        <dbReference type="PROSITE" id="PS51724"/>
    </source>
</evidence>
<dbReference type="Proteomes" id="UP000501466">
    <property type="component" value="Chromosome"/>
</dbReference>
<dbReference type="InterPro" id="IPR036680">
    <property type="entry name" value="SPOR-like_sf"/>
</dbReference>
<feature type="region of interest" description="Disordered" evidence="1">
    <location>
        <begin position="73"/>
        <end position="130"/>
    </location>
</feature>
<keyword evidence="2" id="KW-0472">Membrane</keyword>
<evidence type="ECO:0000256" key="2">
    <source>
        <dbReference type="SAM" id="Phobius"/>
    </source>
</evidence>
<dbReference type="KEGG" id="tzo:THMIRHAT_16980"/>
<dbReference type="Pfam" id="PF05036">
    <property type="entry name" value="SPOR"/>
    <property type="match status" value="1"/>
</dbReference>
<dbReference type="InterPro" id="IPR052521">
    <property type="entry name" value="Cell_div_SPOR-domain"/>
</dbReference>
<dbReference type="PROSITE" id="PS51724">
    <property type="entry name" value="SPOR"/>
    <property type="match status" value="1"/>
</dbReference>
<dbReference type="RefSeq" id="WP_173291711.1">
    <property type="nucleotide sequence ID" value="NZ_AP021888.1"/>
</dbReference>
<sequence length="216" mass="24261">MSQAEDDSVQDAIVSRNRLIGSVVWLLLLVVVVPIWYNDPVDFHPSNTLNASQPATPVVSHAFVLPQDAVVPKTPVQTTSPKSKEEPAKLVEADLAKQSAEKSAKPKADDKKSDAQATESTQAKEQQGVIKTQAKKQQSIWILRLVAYKNKEMAEEMRSRLSYDYEAFIKYFPKTDYYSVRIGPYLDEAQAKKDQNELNRLLRVKSELVKITPSSL</sequence>
<feature type="domain" description="SPOR" evidence="3">
    <location>
        <begin position="135"/>
        <end position="211"/>
    </location>
</feature>
<gene>
    <name evidence="4" type="ORF">THMIRHAT_16980</name>
</gene>
<reference evidence="5" key="1">
    <citation type="submission" date="2019-11" db="EMBL/GenBank/DDBJ databases">
        <title>Isolation and characterization of two novel species in the genus Thiomicrorhabdus.</title>
        <authorList>
            <person name="Mochizuki J."/>
            <person name="Kojima H."/>
            <person name="Fukui M."/>
        </authorList>
    </citation>
    <scope>NUCLEOTIDE SEQUENCE [LARGE SCALE GENOMIC DNA]</scope>
    <source>
        <strain evidence="5">AkT22</strain>
    </source>
</reference>
<evidence type="ECO:0000313" key="5">
    <source>
        <dbReference type="Proteomes" id="UP000501466"/>
    </source>
</evidence>
<dbReference type="GO" id="GO:0032153">
    <property type="term" value="C:cell division site"/>
    <property type="evidence" value="ECO:0007669"/>
    <property type="project" value="TreeGrafter"/>
</dbReference>
<name>A0A6F8PPA3_9GAMM</name>
<protein>
    <recommendedName>
        <fullName evidence="3">SPOR domain-containing protein</fullName>
    </recommendedName>
</protein>
<dbReference type="EMBL" id="AP021888">
    <property type="protein sequence ID" value="BBP43952.1"/>
    <property type="molecule type" value="Genomic_DNA"/>
</dbReference>
<dbReference type="Gene3D" id="3.30.70.1070">
    <property type="entry name" value="Sporulation related repeat"/>
    <property type="match status" value="1"/>
</dbReference>
<dbReference type="GO" id="GO:0042834">
    <property type="term" value="F:peptidoglycan binding"/>
    <property type="evidence" value="ECO:0007669"/>
    <property type="project" value="InterPro"/>
</dbReference>
<organism evidence="4 5">
    <name type="scientific">Thiosulfativibrio zosterae</name>
    <dbReference type="NCBI Taxonomy" id="2675053"/>
    <lineage>
        <taxon>Bacteria</taxon>
        <taxon>Pseudomonadati</taxon>
        <taxon>Pseudomonadota</taxon>
        <taxon>Gammaproteobacteria</taxon>
        <taxon>Thiotrichales</taxon>
        <taxon>Piscirickettsiaceae</taxon>
        <taxon>Thiosulfativibrio</taxon>
    </lineage>
</organism>
<dbReference type="InterPro" id="IPR007730">
    <property type="entry name" value="SPOR-like_dom"/>
</dbReference>
<keyword evidence="5" id="KW-1185">Reference proteome</keyword>
<feature type="compositionally biased region" description="Basic and acidic residues" evidence="1">
    <location>
        <begin position="82"/>
        <end position="114"/>
    </location>
</feature>
<dbReference type="GO" id="GO:0030428">
    <property type="term" value="C:cell septum"/>
    <property type="evidence" value="ECO:0007669"/>
    <property type="project" value="TreeGrafter"/>
</dbReference>
<proteinExistence type="predicted"/>
<dbReference type="AlphaFoldDB" id="A0A6F8PPA3"/>
<keyword evidence="2" id="KW-0812">Transmembrane</keyword>
<dbReference type="GO" id="GO:0032506">
    <property type="term" value="P:cytokinetic process"/>
    <property type="evidence" value="ECO:0007669"/>
    <property type="project" value="TreeGrafter"/>
</dbReference>
<dbReference type="SUPFAM" id="SSF110997">
    <property type="entry name" value="Sporulation related repeat"/>
    <property type="match status" value="1"/>
</dbReference>
<keyword evidence="2" id="KW-1133">Transmembrane helix</keyword>
<evidence type="ECO:0000256" key="1">
    <source>
        <dbReference type="SAM" id="MobiDB-lite"/>
    </source>
</evidence>
<feature type="transmembrane region" description="Helical" evidence="2">
    <location>
        <begin position="19"/>
        <end position="37"/>
    </location>
</feature>